<gene>
    <name evidence="1" type="ORF">AVEN_94263_1</name>
</gene>
<reference evidence="1 2" key="1">
    <citation type="journal article" date="2019" name="Sci. Rep.">
        <title>Orb-weaving spider Araneus ventricosus genome elucidates the spidroin gene catalogue.</title>
        <authorList>
            <person name="Kono N."/>
            <person name="Nakamura H."/>
            <person name="Ohtoshi R."/>
            <person name="Moran D.A.P."/>
            <person name="Shinohara A."/>
            <person name="Yoshida Y."/>
            <person name="Fujiwara M."/>
            <person name="Mori M."/>
            <person name="Tomita M."/>
            <person name="Arakawa K."/>
        </authorList>
    </citation>
    <scope>NUCLEOTIDE SEQUENCE [LARGE SCALE GENOMIC DNA]</scope>
</reference>
<comment type="caution">
    <text evidence="1">The sequence shown here is derived from an EMBL/GenBank/DDBJ whole genome shotgun (WGS) entry which is preliminary data.</text>
</comment>
<proteinExistence type="predicted"/>
<dbReference type="AlphaFoldDB" id="A0A4Y2JN90"/>
<evidence type="ECO:0000313" key="1">
    <source>
        <dbReference type="EMBL" id="GBM90596.1"/>
    </source>
</evidence>
<dbReference type="EMBL" id="BGPR01110935">
    <property type="protein sequence ID" value="GBM90596.1"/>
    <property type="molecule type" value="Genomic_DNA"/>
</dbReference>
<protein>
    <submittedName>
        <fullName evidence="1">Uncharacterized protein</fullName>
    </submittedName>
</protein>
<name>A0A4Y2JN90_ARAVE</name>
<evidence type="ECO:0000313" key="2">
    <source>
        <dbReference type="Proteomes" id="UP000499080"/>
    </source>
</evidence>
<organism evidence="1 2">
    <name type="scientific">Araneus ventricosus</name>
    <name type="common">Orbweaver spider</name>
    <name type="synonym">Epeira ventricosa</name>
    <dbReference type="NCBI Taxonomy" id="182803"/>
    <lineage>
        <taxon>Eukaryota</taxon>
        <taxon>Metazoa</taxon>
        <taxon>Ecdysozoa</taxon>
        <taxon>Arthropoda</taxon>
        <taxon>Chelicerata</taxon>
        <taxon>Arachnida</taxon>
        <taxon>Araneae</taxon>
        <taxon>Araneomorphae</taxon>
        <taxon>Entelegynae</taxon>
        <taxon>Araneoidea</taxon>
        <taxon>Araneidae</taxon>
        <taxon>Araneus</taxon>
    </lineage>
</organism>
<sequence>MQKNNREIHVSSDEFILNDAIFLFVARKGLMVNFALIPSEHAPLTEAIIVTGIGRALRPSTFWVAMEEDFLNYCSIKEPLLKAKGDVISFLKVCYVTSYLMRKMSFLFKPVKPSNFLIKFLIVSLIVFEKRTPKFTSSGSSEVSCTLCTAEQFCYPEMLHS</sequence>
<accession>A0A4Y2JN90</accession>
<keyword evidence="2" id="KW-1185">Reference proteome</keyword>
<dbReference type="Proteomes" id="UP000499080">
    <property type="component" value="Unassembled WGS sequence"/>
</dbReference>